<accession>X1R4A3</accession>
<comment type="subcellular location">
    <subcellularLocation>
        <location evidence="1">Cell inner membrane</location>
        <topology evidence="1">Multi-pass membrane protein</topology>
    </subcellularLocation>
</comment>
<feature type="transmembrane region" description="Helical" evidence="7">
    <location>
        <begin position="111"/>
        <end position="133"/>
    </location>
</feature>
<evidence type="ECO:0000313" key="9">
    <source>
        <dbReference type="EMBL" id="GAI50419.1"/>
    </source>
</evidence>
<sequence length="171" mass="18511">MTEESIGKLFAAGILPGLLLTILFGVTIYILCWFKPGLAPPGARATWKERIISLSGVIEMLLLFGLVMGGLFVGWFTPTEAGAAGAAGALIIALVRRRLSWRGFLDSLADTTRITVMVFVIVTGATIFGHFMAVTRVPFELSEWVGGLRMSPNVIMGFIIFGYLICGCFMD</sequence>
<dbReference type="PANTHER" id="PTHR33362:SF5">
    <property type="entry name" value="C4-DICARBOXYLATE TRAP TRANSPORTER LARGE PERMEASE PROTEIN DCTM"/>
    <property type="match status" value="1"/>
</dbReference>
<keyword evidence="4 7" id="KW-0812">Transmembrane</keyword>
<proteinExistence type="predicted"/>
<keyword evidence="5 7" id="KW-1133">Transmembrane helix</keyword>
<evidence type="ECO:0000256" key="6">
    <source>
        <dbReference type="ARBA" id="ARBA00023136"/>
    </source>
</evidence>
<dbReference type="PANTHER" id="PTHR33362">
    <property type="entry name" value="SIALIC ACID TRAP TRANSPORTER PERMEASE PROTEIN SIAT-RELATED"/>
    <property type="match status" value="1"/>
</dbReference>
<evidence type="ECO:0000256" key="4">
    <source>
        <dbReference type="ARBA" id="ARBA00022692"/>
    </source>
</evidence>
<feature type="transmembrane region" description="Helical" evidence="7">
    <location>
        <begin position="51"/>
        <end position="75"/>
    </location>
</feature>
<feature type="transmembrane region" description="Helical" evidence="7">
    <location>
        <begin position="6"/>
        <end position="31"/>
    </location>
</feature>
<evidence type="ECO:0000256" key="2">
    <source>
        <dbReference type="ARBA" id="ARBA00022475"/>
    </source>
</evidence>
<comment type="caution">
    <text evidence="9">The sequence shown here is derived from an EMBL/GenBank/DDBJ whole genome shotgun (WGS) entry which is preliminary data.</text>
</comment>
<evidence type="ECO:0000259" key="8">
    <source>
        <dbReference type="Pfam" id="PF06808"/>
    </source>
</evidence>
<gene>
    <name evidence="9" type="ORF">S06H3_52579</name>
</gene>
<feature type="transmembrane region" description="Helical" evidence="7">
    <location>
        <begin position="153"/>
        <end position="170"/>
    </location>
</feature>
<name>X1R4A3_9ZZZZ</name>
<dbReference type="InterPro" id="IPR004681">
    <property type="entry name" value="TRAP_DctM"/>
</dbReference>
<keyword evidence="2" id="KW-1003">Cell membrane</keyword>
<dbReference type="AlphaFoldDB" id="X1R4A3"/>
<dbReference type="EMBL" id="BARV01033451">
    <property type="protein sequence ID" value="GAI50419.1"/>
    <property type="molecule type" value="Genomic_DNA"/>
</dbReference>
<evidence type="ECO:0000256" key="1">
    <source>
        <dbReference type="ARBA" id="ARBA00004429"/>
    </source>
</evidence>
<feature type="non-terminal residue" evidence="9">
    <location>
        <position position="171"/>
    </location>
</feature>
<keyword evidence="3" id="KW-0997">Cell inner membrane</keyword>
<feature type="transmembrane region" description="Helical" evidence="7">
    <location>
        <begin position="81"/>
        <end position="99"/>
    </location>
</feature>
<evidence type="ECO:0000256" key="7">
    <source>
        <dbReference type="SAM" id="Phobius"/>
    </source>
</evidence>
<organism evidence="9">
    <name type="scientific">marine sediment metagenome</name>
    <dbReference type="NCBI Taxonomy" id="412755"/>
    <lineage>
        <taxon>unclassified sequences</taxon>
        <taxon>metagenomes</taxon>
        <taxon>ecological metagenomes</taxon>
    </lineage>
</organism>
<feature type="domain" description="TRAP C4-dicarboxylate transport system permease DctM subunit" evidence="8">
    <location>
        <begin position="2"/>
        <end position="171"/>
    </location>
</feature>
<evidence type="ECO:0000256" key="3">
    <source>
        <dbReference type="ARBA" id="ARBA00022519"/>
    </source>
</evidence>
<keyword evidence="6 7" id="KW-0472">Membrane</keyword>
<reference evidence="9" key="1">
    <citation type="journal article" date="2014" name="Front. Microbiol.">
        <title>High frequency of phylogenetically diverse reductive dehalogenase-homologous genes in deep subseafloor sedimentary metagenomes.</title>
        <authorList>
            <person name="Kawai M."/>
            <person name="Futagami T."/>
            <person name="Toyoda A."/>
            <person name="Takaki Y."/>
            <person name="Nishi S."/>
            <person name="Hori S."/>
            <person name="Arai W."/>
            <person name="Tsubouchi T."/>
            <person name="Morono Y."/>
            <person name="Uchiyama I."/>
            <person name="Ito T."/>
            <person name="Fujiyama A."/>
            <person name="Inagaki F."/>
            <person name="Takami H."/>
        </authorList>
    </citation>
    <scope>NUCLEOTIDE SEQUENCE</scope>
    <source>
        <strain evidence="9">Expedition CK06-06</strain>
    </source>
</reference>
<evidence type="ECO:0000256" key="5">
    <source>
        <dbReference type="ARBA" id="ARBA00022989"/>
    </source>
</evidence>
<dbReference type="Pfam" id="PF06808">
    <property type="entry name" value="DctM"/>
    <property type="match status" value="1"/>
</dbReference>
<dbReference type="GO" id="GO:0005886">
    <property type="term" value="C:plasma membrane"/>
    <property type="evidence" value="ECO:0007669"/>
    <property type="project" value="UniProtKB-SubCell"/>
</dbReference>
<dbReference type="InterPro" id="IPR010656">
    <property type="entry name" value="DctM"/>
</dbReference>
<dbReference type="GO" id="GO:0022857">
    <property type="term" value="F:transmembrane transporter activity"/>
    <property type="evidence" value="ECO:0007669"/>
    <property type="project" value="TreeGrafter"/>
</dbReference>
<protein>
    <recommendedName>
        <fullName evidence="8">TRAP C4-dicarboxylate transport system permease DctM subunit domain-containing protein</fullName>
    </recommendedName>
</protein>